<keyword evidence="4" id="KW-0539">Nucleus</keyword>
<proteinExistence type="inferred from homology"/>
<evidence type="ECO:0000256" key="3">
    <source>
        <dbReference type="ARBA" id="ARBA00006427"/>
    </source>
</evidence>
<evidence type="ECO:0000256" key="1">
    <source>
        <dbReference type="ARBA" id="ARBA00004604"/>
    </source>
</evidence>
<dbReference type="Proteomes" id="UP000295070">
    <property type="component" value="Chromosome 6"/>
</dbReference>
<comment type="caution">
    <text evidence="9">The sequence shown here is derived from an EMBL/GenBank/DDBJ whole genome shotgun (WGS) entry which is preliminary data.</text>
</comment>
<protein>
    <submittedName>
        <fullName evidence="9">Uncharacterized protein</fullName>
    </submittedName>
</protein>
<evidence type="ECO:0000256" key="6">
    <source>
        <dbReference type="SAM" id="MobiDB-lite"/>
    </source>
</evidence>
<feature type="repeat" description="HEAT" evidence="5">
    <location>
        <begin position="100"/>
        <end position="138"/>
    </location>
</feature>
<dbReference type="InterPro" id="IPR021133">
    <property type="entry name" value="HEAT_type_2"/>
</dbReference>
<dbReference type="Gene3D" id="1.25.10.10">
    <property type="entry name" value="Leucine-rich Repeat Variant"/>
    <property type="match status" value="1"/>
</dbReference>
<dbReference type="GO" id="GO:0071339">
    <property type="term" value="C:MLL1 complex"/>
    <property type="evidence" value="ECO:0007669"/>
    <property type="project" value="TreeGrafter"/>
</dbReference>
<evidence type="ECO:0000313" key="10">
    <source>
        <dbReference type="Proteomes" id="UP000295070"/>
    </source>
</evidence>
<dbReference type="InterPro" id="IPR024679">
    <property type="entry name" value="Ipi1_N"/>
</dbReference>
<accession>A0A484DB64</accession>
<feature type="domain" description="TEX10-like TPR repeats" evidence="8">
    <location>
        <begin position="556"/>
        <end position="934"/>
    </location>
</feature>
<dbReference type="Pfam" id="PF12333">
    <property type="entry name" value="Ipi1_N"/>
    <property type="match status" value="1"/>
</dbReference>
<dbReference type="AlphaFoldDB" id="A0A484DB64"/>
<feature type="region of interest" description="Disordered" evidence="6">
    <location>
        <begin position="1"/>
        <end position="32"/>
    </location>
</feature>
<sequence>MKSKKKKRQDDFQKVKLKVGKTKPKADNATNTNFRSKGIHLTEQLKRDTSGPTTHRHLGINDLLSQLHHYSPNVKHSALLGLRELLSVNPSLLEQHLSRLLSEVAAVFTDKDGNVRVAATRVLRFIAQSVPAERVAPFFPLLSAHLTCAMTHIETGIQEDAMKVLDVLLEHYPALLAARPAVLLTNFLELISHRQSSGGAKKAQDAKGRTWALSVNPSRAVTSQQWRLSVLLRLGRFLQAVVEEKPVESDIFIPTEGVFGSSGDGRLTPLYLNWEELTYSKVGVKVYEHSGVKPTPRSTFRLRPDVDPGPAVGEGLDSAEAVQSFAATLVPLLLEVWVEATTSDCPWNTTEGAHLLTPDAMSVMFQVLSILQLLRKLAPQQEHQDALDAWFYKEYLGDFKQHFIKNFPYGTRDTPKHKKKVDLKRSKQTAAVPGLTVDPLALNITLCQVMVSLSQRQGLGRETDGDWLTPLRTFVRDTLGSGVKLSYRQLHMLLGTVWKMVLTQRSKTVTEELMAAVYIYYKQRNLNLQTRSLLLSFYSKLYLQEQGHAHIARSKVLCRWLASLPVQLSQLGHRNPALSERLILSIQAAASRRHKDLLNSLHTHACRLYDPQEGVVVLLPAESQQRMVQLLYFLPEMSQSLLANLSCCCTTGRFSAGLAASLIRIVHLRSSLSGWSVGSQEAALQDVDYISFLFSTLTGFSSDKLASMQEADDESVLPPSPLSPLSIYPTPLEHFTHHWDVVEEVCHCLETLGSKSQCFDILQNAIYKMKQFFAGKHLTKLGVVPDSMAAGLLRAVSRLLDLSVLPIEPVLRFLSLCCLSLLALLITLEQELPAETNHKREAIWGACVSALSTVPRLLRMVLQLMRVGDLSEEELPQLGQILSMLLQHTPLHSQLLANTALLQEIIQHLTRYSRGATREQWLTDLLYCYSVTVAHGSSARRGNLSLRDMY</sequence>
<keyword evidence="10" id="KW-1185">Reference proteome</keyword>
<evidence type="ECO:0000256" key="5">
    <source>
        <dbReference type="PROSITE-ProRule" id="PRU00103"/>
    </source>
</evidence>
<evidence type="ECO:0000256" key="4">
    <source>
        <dbReference type="ARBA" id="ARBA00023242"/>
    </source>
</evidence>
<dbReference type="FunFam" id="1.25.10.10:FF:000164">
    <property type="entry name" value="Testis-expressed sequence 10 protein"/>
    <property type="match status" value="1"/>
</dbReference>
<dbReference type="PROSITE" id="PS50077">
    <property type="entry name" value="HEAT_REPEAT"/>
    <property type="match status" value="1"/>
</dbReference>
<dbReference type="STRING" id="8167.A0A484DB64"/>
<dbReference type="InterPro" id="IPR016024">
    <property type="entry name" value="ARM-type_fold"/>
</dbReference>
<dbReference type="EMBL" id="SCKG01000006">
    <property type="protein sequence ID" value="TDH11810.1"/>
    <property type="molecule type" value="Genomic_DNA"/>
</dbReference>
<evidence type="ECO:0000313" key="9">
    <source>
        <dbReference type="EMBL" id="TDH11810.1"/>
    </source>
</evidence>
<evidence type="ECO:0000259" key="8">
    <source>
        <dbReference type="Pfam" id="PF25781"/>
    </source>
</evidence>
<dbReference type="GO" id="GO:0005730">
    <property type="term" value="C:nucleolus"/>
    <property type="evidence" value="ECO:0007669"/>
    <property type="project" value="UniProtKB-SubCell"/>
</dbReference>
<evidence type="ECO:0000259" key="7">
    <source>
        <dbReference type="Pfam" id="PF12333"/>
    </source>
</evidence>
<dbReference type="PANTHER" id="PTHR16056">
    <property type="entry name" value="REGULATOR OF MICROTUBULE DYNAMICS PROTEIN"/>
    <property type="match status" value="1"/>
</dbReference>
<name>A0A484DB64_PERFV</name>
<dbReference type="SUPFAM" id="SSF48371">
    <property type="entry name" value="ARM repeat"/>
    <property type="match status" value="1"/>
</dbReference>
<dbReference type="InterPro" id="IPR057949">
    <property type="entry name" value="TPR_TEX10"/>
</dbReference>
<dbReference type="InterPro" id="IPR011989">
    <property type="entry name" value="ARM-like"/>
</dbReference>
<dbReference type="PANTHER" id="PTHR16056:SF2">
    <property type="entry name" value="TESTIS-EXPRESSED PROTEIN 10"/>
    <property type="match status" value="1"/>
</dbReference>
<evidence type="ECO:0000256" key="2">
    <source>
        <dbReference type="ARBA" id="ARBA00004642"/>
    </source>
</evidence>
<dbReference type="Pfam" id="PF25781">
    <property type="entry name" value="TPR_TEX10"/>
    <property type="match status" value="1"/>
</dbReference>
<feature type="domain" description="Pre-rRNA-processing protein Ipi1 N-terminal" evidence="7">
    <location>
        <begin position="134"/>
        <end position="238"/>
    </location>
</feature>
<gene>
    <name evidence="9" type="ORF">EPR50_G00065020</name>
</gene>
<comment type="similarity">
    <text evidence="3">Belongs to the IPI1/TEX10 family.</text>
</comment>
<reference evidence="9 10" key="1">
    <citation type="submission" date="2019-01" db="EMBL/GenBank/DDBJ databases">
        <title>A chromosome-scale genome assembly of the yellow perch, Perca flavescens.</title>
        <authorList>
            <person name="Feron R."/>
            <person name="Morvezen R."/>
            <person name="Bestin A."/>
            <person name="Haffray P."/>
            <person name="Klopp C."/>
            <person name="Zahm M."/>
            <person name="Cabau C."/>
            <person name="Roques C."/>
            <person name="Donnadieu C."/>
            <person name="Bouchez O."/>
            <person name="Christie M."/>
            <person name="Larson W."/>
            <person name="Guiguen Y."/>
        </authorList>
    </citation>
    <scope>NUCLEOTIDE SEQUENCE [LARGE SCALE GENOMIC DNA]</scope>
    <source>
        <strain evidence="9">YP-PL-M2</strain>
        <tissue evidence="9">Blood</tissue>
    </source>
</reference>
<comment type="subcellular location">
    <subcellularLocation>
        <location evidence="1">Nucleus</location>
        <location evidence="1">Nucleolus</location>
    </subcellularLocation>
    <subcellularLocation>
        <location evidence="2">Nucleus</location>
        <location evidence="2">Nucleoplasm</location>
    </subcellularLocation>
</comment>
<organism evidence="9 10">
    <name type="scientific">Perca flavescens</name>
    <name type="common">American yellow perch</name>
    <name type="synonym">Morone flavescens</name>
    <dbReference type="NCBI Taxonomy" id="8167"/>
    <lineage>
        <taxon>Eukaryota</taxon>
        <taxon>Metazoa</taxon>
        <taxon>Chordata</taxon>
        <taxon>Craniata</taxon>
        <taxon>Vertebrata</taxon>
        <taxon>Euteleostomi</taxon>
        <taxon>Actinopterygii</taxon>
        <taxon>Neopterygii</taxon>
        <taxon>Teleostei</taxon>
        <taxon>Neoteleostei</taxon>
        <taxon>Acanthomorphata</taxon>
        <taxon>Eupercaria</taxon>
        <taxon>Perciformes</taxon>
        <taxon>Percoidei</taxon>
        <taxon>Percidae</taxon>
        <taxon>Percinae</taxon>
        <taxon>Perca</taxon>
    </lineage>
</organism>